<accession>A0A8D5FLE1</accession>
<sequence length="344" mass="38515">MKYFSLLLPLFVCMYFFSTPLCSAGESDTVALQSISYNPLTNDRETVVFKLGATISAKIFQLHGDNPRIVIDFPNVVYRGKNVIPVENGIFANAIRIGAHTEPIRKTRVVIDLVKKNKIRYEKSFSEEDKTLLLTLLRKETKTADPQSTVVKMKIEKQERAVPPVFADKPVLQDRKAPPQKANVNQVAAKRPSVAGEADKKSITAPEIGKDIEENKARLLEISFDDSSNKGEMVIFRLNDFYPPSVSAMEKETPRVICDFMDMELGPDVNRAISANGKYVEKITTTNQGSTDKIEVVLDLAPDRDYDLQQVFFKNDNLFVLIVNELPPEIVSGGKKNKEKGATE</sequence>
<dbReference type="KEGG" id="dbk:DGMP_10520"/>
<evidence type="ECO:0000256" key="2">
    <source>
        <dbReference type="SAM" id="SignalP"/>
    </source>
</evidence>
<reference evidence="4" key="1">
    <citation type="submission" date="2020-09" db="EMBL/GenBank/DDBJ databases">
        <title>Desulfogranum mesoprofundum gen. nov., sp. nov., a novel mesophilic, sulfate-reducing chemolithoautotroph isolated from a deep-sea hydrothermal vent chimney in the Suiyo Seamount.</title>
        <authorList>
            <person name="Hashimoto Y."/>
            <person name="Nakagawa S."/>
        </authorList>
    </citation>
    <scope>NUCLEOTIDE SEQUENCE</scope>
    <source>
        <strain evidence="4">KT2</strain>
    </source>
</reference>
<evidence type="ECO:0000313" key="5">
    <source>
        <dbReference type="Proteomes" id="UP000826725"/>
    </source>
</evidence>
<evidence type="ECO:0000313" key="4">
    <source>
        <dbReference type="EMBL" id="BCL60359.1"/>
    </source>
</evidence>
<dbReference type="Proteomes" id="UP000826725">
    <property type="component" value="Chromosome"/>
</dbReference>
<feature type="chain" id="PRO_5034047035" description="AMIN domain-containing protein" evidence="2">
    <location>
        <begin position="25"/>
        <end position="344"/>
    </location>
</feature>
<keyword evidence="5" id="KW-1185">Reference proteome</keyword>
<feature type="signal peptide" evidence="2">
    <location>
        <begin position="1"/>
        <end position="24"/>
    </location>
</feature>
<evidence type="ECO:0000256" key="1">
    <source>
        <dbReference type="SAM" id="MobiDB-lite"/>
    </source>
</evidence>
<feature type="domain" description="AMIN" evidence="3">
    <location>
        <begin position="222"/>
        <end position="309"/>
    </location>
</feature>
<dbReference type="EMBL" id="AP024086">
    <property type="protein sequence ID" value="BCL60359.1"/>
    <property type="molecule type" value="Genomic_DNA"/>
</dbReference>
<gene>
    <name evidence="4" type="ORF">DGMP_10520</name>
</gene>
<feature type="region of interest" description="Disordered" evidence="1">
    <location>
        <begin position="175"/>
        <end position="200"/>
    </location>
</feature>
<proteinExistence type="predicted"/>
<dbReference type="InterPro" id="IPR021731">
    <property type="entry name" value="AMIN_dom"/>
</dbReference>
<dbReference type="AlphaFoldDB" id="A0A8D5FLE1"/>
<dbReference type="RefSeq" id="WP_228856496.1">
    <property type="nucleotide sequence ID" value="NZ_AP024086.1"/>
</dbReference>
<name>A0A8D5FLE1_9BACT</name>
<feature type="domain" description="AMIN" evidence="3">
    <location>
        <begin position="35"/>
        <end position="132"/>
    </location>
</feature>
<organism evidence="4 5">
    <name type="scientific">Desulfomarina profundi</name>
    <dbReference type="NCBI Taxonomy" id="2772557"/>
    <lineage>
        <taxon>Bacteria</taxon>
        <taxon>Pseudomonadati</taxon>
        <taxon>Thermodesulfobacteriota</taxon>
        <taxon>Desulfobulbia</taxon>
        <taxon>Desulfobulbales</taxon>
        <taxon>Desulfobulbaceae</taxon>
        <taxon>Desulfomarina</taxon>
    </lineage>
</organism>
<evidence type="ECO:0000259" key="3">
    <source>
        <dbReference type="Pfam" id="PF11741"/>
    </source>
</evidence>
<keyword evidence="2" id="KW-0732">Signal</keyword>
<protein>
    <recommendedName>
        <fullName evidence="3">AMIN domain-containing protein</fullName>
    </recommendedName>
</protein>
<dbReference type="Pfam" id="PF11741">
    <property type="entry name" value="AMIN"/>
    <property type="match status" value="2"/>
</dbReference>